<dbReference type="SMART" id="SM00283">
    <property type="entry name" value="MA"/>
    <property type="match status" value="1"/>
</dbReference>
<evidence type="ECO:0000259" key="11">
    <source>
        <dbReference type="PROSITE" id="PS50885"/>
    </source>
</evidence>
<evidence type="ECO:0000256" key="1">
    <source>
        <dbReference type="ARBA" id="ARBA00004651"/>
    </source>
</evidence>
<keyword evidence="2" id="KW-1003">Cell membrane</keyword>
<dbReference type="RefSeq" id="WP_124924177.1">
    <property type="nucleotide sequence ID" value="NZ_BMOH01000001.1"/>
</dbReference>
<dbReference type="CDD" id="cd11386">
    <property type="entry name" value="MCP_signal"/>
    <property type="match status" value="1"/>
</dbReference>
<dbReference type="OrthoDB" id="6376221at2"/>
<reference evidence="12 13" key="1">
    <citation type="submission" date="2018-11" db="EMBL/GenBank/DDBJ databases">
        <title>The draft genome sequence of Amphritea balenae JAMM 1525T.</title>
        <authorList>
            <person name="Fang Z."/>
            <person name="Zhang Y."/>
            <person name="Han X."/>
        </authorList>
    </citation>
    <scope>NUCLEOTIDE SEQUENCE [LARGE SCALE GENOMIC DNA]</scope>
    <source>
        <strain evidence="12 13">JAMM 1525</strain>
    </source>
</reference>
<dbReference type="SUPFAM" id="SSF58104">
    <property type="entry name" value="Methyl-accepting chemotaxis protein (MCP) signaling domain"/>
    <property type="match status" value="1"/>
</dbReference>
<dbReference type="EMBL" id="RQXV01000001">
    <property type="protein sequence ID" value="RRD01105.1"/>
    <property type="molecule type" value="Genomic_DNA"/>
</dbReference>
<evidence type="ECO:0000313" key="13">
    <source>
        <dbReference type="Proteomes" id="UP000267535"/>
    </source>
</evidence>
<evidence type="ECO:0000256" key="7">
    <source>
        <dbReference type="ARBA" id="ARBA00029447"/>
    </source>
</evidence>
<evidence type="ECO:0000256" key="2">
    <source>
        <dbReference type="ARBA" id="ARBA00022475"/>
    </source>
</evidence>
<dbReference type="Pfam" id="PF00672">
    <property type="entry name" value="HAMP"/>
    <property type="match status" value="1"/>
</dbReference>
<dbReference type="GO" id="GO:0007165">
    <property type="term" value="P:signal transduction"/>
    <property type="evidence" value="ECO:0007669"/>
    <property type="project" value="UniProtKB-KW"/>
</dbReference>
<evidence type="ECO:0000256" key="6">
    <source>
        <dbReference type="ARBA" id="ARBA00023224"/>
    </source>
</evidence>
<dbReference type="Pfam" id="PF00015">
    <property type="entry name" value="MCPsignal"/>
    <property type="match status" value="1"/>
</dbReference>
<dbReference type="PROSITE" id="PS50885">
    <property type="entry name" value="HAMP"/>
    <property type="match status" value="1"/>
</dbReference>
<evidence type="ECO:0000259" key="10">
    <source>
        <dbReference type="PROSITE" id="PS50111"/>
    </source>
</evidence>
<dbReference type="SMART" id="SM01049">
    <property type="entry name" value="Cache_2"/>
    <property type="match status" value="1"/>
</dbReference>
<evidence type="ECO:0000256" key="3">
    <source>
        <dbReference type="ARBA" id="ARBA00022692"/>
    </source>
</evidence>
<keyword evidence="5 9" id="KW-0472">Membrane</keyword>
<dbReference type="Pfam" id="PF17200">
    <property type="entry name" value="sCache_2"/>
    <property type="match status" value="1"/>
</dbReference>
<dbReference type="AlphaFoldDB" id="A0A3P1SVW8"/>
<dbReference type="PANTHER" id="PTHR32089">
    <property type="entry name" value="METHYL-ACCEPTING CHEMOTAXIS PROTEIN MCPB"/>
    <property type="match status" value="1"/>
</dbReference>
<name>A0A3P1SVW8_9GAMM</name>
<dbReference type="PROSITE" id="PS50111">
    <property type="entry name" value="CHEMOTAXIS_TRANSDUC_2"/>
    <property type="match status" value="1"/>
</dbReference>
<comment type="caution">
    <text evidence="12">The sequence shown here is derived from an EMBL/GenBank/DDBJ whole genome shotgun (WGS) entry which is preliminary data.</text>
</comment>
<feature type="domain" description="Methyl-accepting transducer" evidence="10">
    <location>
        <begin position="282"/>
        <end position="518"/>
    </location>
</feature>
<keyword evidence="6 8" id="KW-0807">Transducer</keyword>
<evidence type="ECO:0000313" key="12">
    <source>
        <dbReference type="EMBL" id="RRD01105.1"/>
    </source>
</evidence>
<dbReference type="GO" id="GO:0006935">
    <property type="term" value="P:chemotaxis"/>
    <property type="evidence" value="ECO:0007669"/>
    <property type="project" value="UniProtKB-ARBA"/>
</dbReference>
<organism evidence="12 13">
    <name type="scientific">Amphritea balenae</name>
    <dbReference type="NCBI Taxonomy" id="452629"/>
    <lineage>
        <taxon>Bacteria</taxon>
        <taxon>Pseudomonadati</taxon>
        <taxon>Pseudomonadota</taxon>
        <taxon>Gammaproteobacteria</taxon>
        <taxon>Oceanospirillales</taxon>
        <taxon>Oceanospirillaceae</taxon>
        <taxon>Amphritea</taxon>
    </lineage>
</organism>
<protein>
    <submittedName>
        <fullName evidence="12">Methyl-accepting chemotaxis protein</fullName>
    </submittedName>
</protein>
<feature type="transmembrane region" description="Helical" evidence="9">
    <location>
        <begin position="199"/>
        <end position="221"/>
    </location>
</feature>
<evidence type="ECO:0000256" key="4">
    <source>
        <dbReference type="ARBA" id="ARBA00022989"/>
    </source>
</evidence>
<proteinExistence type="inferred from homology"/>
<dbReference type="InterPro" id="IPR003660">
    <property type="entry name" value="HAMP_dom"/>
</dbReference>
<dbReference type="InterPro" id="IPR004089">
    <property type="entry name" value="MCPsignal_dom"/>
</dbReference>
<dbReference type="Gene3D" id="1.10.287.950">
    <property type="entry name" value="Methyl-accepting chemotaxis protein"/>
    <property type="match status" value="1"/>
</dbReference>
<sequence>MTISINKRLTIMVVAPVSLLAIILIAFTYFENRMLSDQQLDNTGKNLMLIKRDEVKAYTVLAYNSVKHIYEAGGTLEQALPILRNLKYGESGYFFGYTGSGVRTFMGATEKGIGKNYWDLQDSDGVYIIRDLVNEGKQGGGFVSYRFPKPGQEQPEQKLSYAIFFERWDLMVGTGFYLDDVNSILGSLETTAEDSLTSLMSYFIVISLLVMLVSIVFGSLLKRSVMRPLSKISESMKKLSTGEGDLTSRMDVDGEHELGVLAKNFNSFIASQQSMIKEVVGLADEVNQNSTDIREQMAQVTELLNQQQVEIEHSASAMNEMSATAYDIASNTAETANSTNDSKDNLQQAEGSVIELTEAVKVLAQDVGSSNEAISTLETNVQDIISIVGVIQEIAEQTNLLALNAAIEAARAGEQGRGFAVVADEVRTLATRTQSSTLEVHESIEKLKKASVVAVKTMQNSFKQSDLAVSQSETGVLELQKVTGHMNNIQEMATVIATAAEEQSQVCENLNKTVTEIAGHSEMSTQIAKENSHSVQQLSDDAERLLQLVGRFRVE</sequence>
<evidence type="ECO:0000256" key="9">
    <source>
        <dbReference type="SAM" id="Phobius"/>
    </source>
</evidence>
<keyword evidence="3 9" id="KW-0812">Transmembrane</keyword>
<feature type="transmembrane region" description="Helical" evidence="9">
    <location>
        <begin position="9"/>
        <end position="30"/>
    </location>
</feature>
<dbReference type="CDD" id="cd06225">
    <property type="entry name" value="HAMP"/>
    <property type="match status" value="1"/>
</dbReference>
<keyword evidence="13" id="KW-1185">Reference proteome</keyword>
<comment type="similarity">
    <text evidence="7">Belongs to the methyl-accepting chemotaxis (MCP) protein family.</text>
</comment>
<dbReference type="PANTHER" id="PTHR32089:SF119">
    <property type="entry name" value="METHYL-ACCEPTING CHEMOTAXIS PROTEIN CTPL"/>
    <property type="match status" value="1"/>
</dbReference>
<feature type="domain" description="HAMP" evidence="11">
    <location>
        <begin position="223"/>
        <end position="277"/>
    </location>
</feature>
<dbReference type="FunFam" id="1.10.287.950:FF:000001">
    <property type="entry name" value="Methyl-accepting chemotaxis sensory transducer"/>
    <property type="match status" value="1"/>
</dbReference>
<dbReference type="Proteomes" id="UP000267535">
    <property type="component" value="Unassembled WGS sequence"/>
</dbReference>
<evidence type="ECO:0000256" key="5">
    <source>
        <dbReference type="ARBA" id="ARBA00023136"/>
    </source>
</evidence>
<accession>A0A3P1SVW8</accession>
<comment type="subcellular location">
    <subcellularLocation>
        <location evidence="1">Cell membrane</location>
        <topology evidence="1">Multi-pass membrane protein</topology>
    </subcellularLocation>
</comment>
<dbReference type="GO" id="GO:0005886">
    <property type="term" value="C:plasma membrane"/>
    <property type="evidence" value="ECO:0007669"/>
    <property type="project" value="UniProtKB-SubCell"/>
</dbReference>
<dbReference type="Gene3D" id="3.30.450.20">
    <property type="entry name" value="PAS domain"/>
    <property type="match status" value="1"/>
</dbReference>
<evidence type="ECO:0000256" key="8">
    <source>
        <dbReference type="PROSITE-ProRule" id="PRU00284"/>
    </source>
</evidence>
<keyword evidence="4 9" id="KW-1133">Transmembrane helix</keyword>
<dbReference type="InterPro" id="IPR033480">
    <property type="entry name" value="sCache_2"/>
</dbReference>
<dbReference type="SMART" id="SM00304">
    <property type="entry name" value="HAMP"/>
    <property type="match status" value="1"/>
</dbReference>
<gene>
    <name evidence="12" type="ORF">EHS89_00630</name>
</gene>